<reference evidence="2" key="1">
    <citation type="journal article" date="2020" name="Sci. Adv.">
        <title>Virus-host coexistence in phytoplankton through the genomic lens.</title>
        <authorList>
            <person name="Yau S."/>
            <person name="Krasovec M."/>
            <person name="Benites L.F."/>
            <person name="Rombauts S."/>
            <person name="Groussin M."/>
            <person name="Vancaester E."/>
            <person name="Aury J.M."/>
            <person name="Derelle E."/>
            <person name="Desdevises Y."/>
            <person name="Escande M.L."/>
            <person name="Grimsley N."/>
            <person name="Guy J."/>
            <person name="Moreau H."/>
            <person name="Sanchez-Brosseau S."/>
            <person name="van de Peer Y."/>
            <person name="Vandepoele K."/>
            <person name="Gourbiere S."/>
            <person name="Piganeau G."/>
        </authorList>
    </citation>
    <scope>NUCLEOTIDE SEQUENCE</scope>
    <source>
        <strain evidence="2">OmV2</strain>
    </source>
</reference>
<evidence type="ECO:0000256" key="1">
    <source>
        <dbReference type="SAM" id="MobiDB-lite"/>
    </source>
</evidence>
<name>A0A6H1QUW6_9PHYC</name>
<sequence length="124" mass="13841">MDQQSLLAEVTQLRQEVALLRQTRRKDPCQGVTGKGTPCRNGALPGCAHCRMHSREPKEAKPRRPKKEPKPKKTIPEHTHPIGETHPECALCRSHGDCMDPTLPDHQFEGIIYCPPVCGETESV</sequence>
<feature type="compositionally biased region" description="Basic and acidic residues" evidence="1">
    <location>
        <begin position="53"/>
        <end position="62"/>
    </location>
</feature>
<feature type="region of interest" description="Disordered" evidence="1">
    <location>
        <begin position="50"/>
        <end position="82"/>
    </location>
</feature>
<proteinExistence type="predicted"/>
<gene>
    <name evidence="2" type="ORF">orf00005</name>
</gene>
<accession>A0A6H1QUW6</accession>
<feature type="compositionally biased region" description="Basic residues" evidence="1">
    <location>
        <begin position="63"/>
        <end position="73"/>
    </location>
</feature>
<organism evidence="2">
    <name type="scientific">Ostreococcus mediterraneus virus 2</name>
    <dbReference type="NCBI Taxonomy" id="2726183"/>
    <lineage>
        <taxon>Viruses</taxon>
        <taxon>Varidnaviria</taxon>
        <taxon>Bamfordvirae</taxon>
        <taxon>Nucleocytoviricota</taxon>
        <taxon>Megaviricetes</taxon>
        <taxon>Algavirales</taxon>
        <taxon>Phycodnaviridae</taxon>
        <taxon>Prasinovirus</taxon>
    </lineage>
</organism>
<protein>
    <submittedName>
        <fullName evidence="2">Uncharacterized protein</fullName>
    </submittedName>
</protein>
<dbReference type="EMBL" id="MN688676">
    <property type="protein sequence ID" value="QIZ31057.1"/>
    <property type="molecule type" value="Genomic_DNA"/>
</dbReference>
<evidence type="ECO:0000313" key="2">
    <source>
        <dbReference type="EMBL" id="QIZ31057.1"/>
    </source>
</evidence>